<feature type="domain" description="CBS" evidence="3">
    <location>
        <begin position="75"/>
        <end position="131"/>
    </location>
</feature>
<dbReference type="Pfam" id="PF00571">
    <property type="entry name" value="CBS"/>
    <property type="match status" value="2"/>
</dbReference>
<dbReference type="SMART" id="SM00116">
    <property type="entry name" value="CBS"/>
    <property type="match status" value="2"/>
</dbReference>
<proteinExistence type="predicted"/>
<dbReference type="RefSeq" id="WP_093315956.1">
    <property type="nucleotide sequence ID" value="NZ_FOZG01000002.1"/>
</dbReference>
<dbReference type="InterPro" id="IPR044725">
    <property type="entry name" value="CBSX3_CBS_dom"/>
</dbReference>
<dbReference type="PROSITE" id="PS51371">
    <property type="entry name" value="CBS"/>
    <property type="match status" value="2"/>
</dbReference>
<dbReference type="CDD" id="cd04623">
    <property type="entry name" value="CBS_pair_bac_euk"/>
    <property type="match status" value="1"/>
</dbReference>
<dbReference type="InterPro" id="IPR046342">
    <property type="entry name" value="CBS_dom_sf"/>
</dbReference>
<dbReference type="STRING" id="1166337.SAMN05192580_3197"/>
<organism evidence="4 5">
    <name type="scientific">Sphingomonas jatrophae</name>
    <dbReference type="NCBI Taxonomy" id="1166337"/>
    <lineage>
        <taxon>Bacteria</taxon>
        <taxon>Pseudomonadati</taxon>
        <taxon>Pseudomonadota</taxon>
        <taxon>Alphaproteobacteria</taxon>
        <taxon>Sphingomonadales</taxon>
        <taxon>Sphingomonadaceae</taxon>
        <taxon>Sphingomonas</taxon>
    </lineage>
</organism>
<gene>
    <name evidence="4" type="ORF">SAMN05192580_3197</name>
</gene>
<accession>A0A1I6LSH7</accession>
<feature type="domain" description="CBS" evidence="3">
    <location>
        <begin position="8"/>
        <end position="66"/>
    </location>
</feature>
<protein>
    <submittedName>
        <fullName evidence="4">CBS domain-containing protein</fullName>
    </submittedName>
</protein>
<dbReference type="PANTHER" id="PTHR43080">
    <property type="entry name" value="CBS DOMAIN-CONTAINING PROTEIN CBSX3, MITOCHONDRIAL"/>
    <property type="match status" value="1"/>
</dbReference>
<keyword evidence="1 2" id="KW-0129">CBS domain</keyword>
<dbReference type="InterPro" id="IPR000644">
    <property type="entry name" value="CBS_dom"/>
</dbReference>
<reference evidence="4 5" key="1">
    <citation type="submission" date="2016-10" db="EMBL/GenBank/DDBJ databases">
        <authorList>
            <person name="de Groot N.N."/>
        </authorList>
    </citation>
    <scope>NUCLEOTIDE SEQUENCE [LARGE SCALE GENOMIC DNA]</scope>
    <source>
        <strain evidence="4 5">S5-249</strain>
    </source>
</reference>
<dbReference type="AlphaFoldDB" id="A0A1I6LSH7"/>
<name>A0A1I6LSH7_9SPHN</name>
<dbReference type="InterPro" id="IPR051257">
    <property type="entry name" value="Diverse_CBS-Domain"/>
</dbReference>
<evidence type="ECO:0000313" key="5">
    <source>
        <dbReference type="Proteomes" id="UP000198824"/>
    </source>
</evidence>
<evidence type="ECO:0000256" key="1">
    <source>
        <dbReference type="ARBA" id="ARBA00023122"/>
    </source>
</evidence>
<evidence type="ECO:0000259" key="3">
    <source>
        <dbReference type="PROSITE" id="PS51371"/>
    </source>
</evidence>
<keyword evidence="5" id="KW-1185">Reference proteome</keyword>
<dbReference type="OrthoDB" id="9807125at2"/>
<dbReference type="SUPFAM" id="SSF54631">
    <property type="entry name" value="CBS-domain pair"/>
    <property type="match status" value="1"/>
</dbReference>
<dbReference type="PANTHER" id="PTHR43080:SF2">
    <property type="entry name" value="CBS DOMAIN-CONTAINING PROTEIN"/>
    <property type="match status" value="1"/>
</dbReference>
<evidence type="ECO:0000256" key="2">
    <source>
        <dbReference type="PROSITE-ProRule" id="PRU00703"/>
    </source>
</evidence>
<evidence type="ECO:0000313" key="4">
    <source>
        <dbReference type="EMBL" id="SFS06260.1"/>
    </source>
</evidence>
<dbReference type="EMBL" id="FOZG01000002">
    <property type="protein sequence ID" value="SFS06260.1"/>
    <property type="molecule type" value="Genomic_DNA"/>
</dbReference>
<dbReference type="Gene3D" id="3.10.580.10">
    <property type="entry name" value="CBS-domain"/>
    <property type="match status" value="1"/>
</dbReference>
<sequence>MTIATILAAKGDDVVTVAPDAPVAEAVRLLAERRIGALPVVEAERVAGILSERDILYGLAEHGPALLQHAVRDVMTAPAIGTTRETPILAALGLMTRRRIRHLPVLDGERLVGFVSIGDLVKARIDRAEAEARALRDYIQTA</sequence>
<dbReference type="Proteomes" id="UP000198824">
    <property type="component" value="Unassembled WGS sequence"/>
</dbReference>